<evidence type="ECO:0000256" key="2">
    <source>
        <dbReference type="ARBA" id="ARBA00022692"/>
    </source>
</evidence>
<evidence type="ECO:0000259" key="7">
    <source>
        <dbReference type="Pfam" id="PF20684"/>
    </source>
</evidence>
<dbReference type="GO" id="GO:0016020">
    <property type="term" value="C:membrane"/>
    <property type="evidence" value="ECO:0007669"/>
    <property type="project" value="UniProtKB-SubCell"/>
</dbReference>
<dbReference type="PANTHER" id="PTHR33048">
    <property type="entry name" value="PTH11-LIKE INTEGRAL MEMBRANE PROTEIN (AFU_ORTHOLOGUE AFUA_5G11245)"/>
    <property type="match status" value="1"/>
</dbReference>
<evidence type="ECO:0000256" key="5">
    <source>
        <dbReference type="ARBA" id="ARBA00038359"/>
    </source>
</evidence>
<keyword evidence="9" id="KW-1185">Reference proteome</keyword>
<comment type="similarity">
    <text evidence="5">Belongs to the SAT4 family.</text>
</comment>
<proteinExistence type="inferred from homology"/>
<feature type="transmembrane region" description="Helical" evidence="6">
    <location>
        <begin position="53"/>
        <end position="74"/>
    </location>
</feature>
<dbReference type="InterPro" id="IPR052337">
    <property type="entry name" value="SAT4-like"/>
</dbReference>
<feature type="transmembrane region" description="Helical" evidence="6">
    <location>
        <begin position="132"/>
        <end position="157"/>
    </location>
</feature>
<feature type="transmembrane region" description="Helical" evidence="6">
    <location>
        <begin position="20"/>
        <end position="41"/>
    </location>
</feature>
<organism evidence="8 9">
    <name type="scientific">Aspergillus tubingensis (strain CBS 134.48)</name>
    <dbReference type="NCBI Taxonomy" id="767770"/>
    <lineage>
        <taxon>Eukaryota</taxon>
        <taxon>Fungi</taxon>
        <taxon>Dikarya</taxon>
        <taxon>Ascomycota</taxon>
        <taxon>Pezizomycotina</taxon>
        <taxon>Eurotiomycetes</taxon>
        <taxon>Eurotiomycetidae</taxon>
        <taxon>Eurotiales</taxon>
        <taxon>Aspergillaceae</taxon>
        <taxon>Aspergillus</taxon>
        <taxon>Aspergillus subgen. Circumdati</taxon>
    </lineage>
</organism>
<dbReference type="InterPro" id="IPR049326">
    <property type="entry name" value="Rhodopsin_dom_fungi"/>
</dbReference>
<comment type="subcellular location">
    <subcellularLocation>
        <location evidence="1">Membrane</location>
        <topology evidence="1">Multi-pass membrane protein</topology>
    </subcellularLocation>
</comment>
<accession>A0A1L9N8E5</accession>
<dbReference type="PANTHER" id="PTHR33048:SF151">
    <property type="entry name" value="INTEGRAL MEMBRANE PROTEIN"/>
    <property type="match status" value="1"/>
</dbReference>
<evidence type="ECO:0000256" key="6">
    <source>
        <dbReference type="SAM" id="Phobius"/>
    </source>
</evidence>
<dbReference type="Proteomes" id="UP000184304">
    <property type="component" value="Unassembled WGS sequence"/>
</dbReference>
<evidence type="ECO:0000313" key="9">
    <source>
        <dbReference type="Proteomes" id="UP000184304"/>
    </source>
</evidence>
<dbReference type="VEuPathDB" id="FungiDB:ASPTUDRAFT_169479"/>
<protein>
    <recommendedName>
        <fullName evidence="7">Rhodopsin domain-containing protein</fullName>
    </recommendedName>
</protein>
<evidence type="ECO:0000313" key="8">
    <source>
        <dbReference type="EMBL" id="OJI85576.1"/>
    </source>
</evidence>
<dbReference type="OrthoDB" id="5417844at2759"/>
<dbReference type="AlphaFoldDB" id="A0A1L9N8E5"/>
<reference evidence="9" key="1">
    <citation type="journal article" date="2017" name="Genome Biol.">
        <title>Comparative genomics reveals high biological diversity and specific adaptations in the industrially and medically important fungal genus Aspergillus.</title>
        <authorList>
            <person name="de Vries R.P."/>
            <person name="Riley R."/>
            <person name="Wiebenga A."/>
            <person name="Aguilar-Osorio G."/>
            <person name="Amillis S."/>
            <person name="Uchima C.A."/>
            <person name="Anderluh G."/>
            <person name="Asadollahi M."/>
            <person name="Askin M."/>
            <person name="Barry K."/>
            <person name="Battaglia E."/>
            <person name="Bayram O."/>
            <person name="Benocci T."/>
            <person name="Braus-Stromeyer S.A."/>
            <person name="Caldana C."/>
            <person name="Canovas D."/>
            <person name="Cerqueira G.C."/>
            <person name="Chen F."/>
            <person name="Chen W."/>
            <person name="Choi C."/>
            <person name="Clum A."/>
            <person name="Dos Santos R.A."/>
            <person name="Damasio A.R."/>
            <person name="Diallinas G."/>
            <person name="Emri T."/>
            <person name="Fekete E."/>
            <person name="Flipphi M."/>
            <person name="Freyberg S."/>
            <person name="Gallo A."/>
            <person name="Gournas C."/>
            <person name="Habgood R."/>
            <person name="Hainaut M."/>
            <person name="Harispe M.L."/>
            <person name="Henrissat B."/>
            <person name="Hilden K.S."/>
            <person name="Hope R."/>
            <person name="Hossain A."/>
            <person name="Karabika E."/>
            <person name="Karaffa L."/>
            <person name="Karanyi Z."/>
            <person name="Krasevec N."/>
            <person name="Kuo A."/>
            <person name="Kusch H."/>
            <person name="LaButti K."/>
            <person name="Lagendijk E.L."/>
            <person name="Lapidus A."/>
            <person name="Levasseur A."/>
            <person name="Lindquist E."/>
            <person name="Lipzen A."/>
            <person name="Logrieco A.F."/>
            <person name="MacCabe A."/>
            <person name="Maekelae M.R."/>
            <person name="Malavazi I."/>
            <person name="Melin P."/>
            <person name="Meyer V."/>
            <person name="Mielnichuk N."/>
            <person name="Miskei M."/>
            <person name="Molnar A.P."/>
            <person name="Mule G."/>
            <person name="Ngan C.Y."/>
            <person name="Orejas M."/>
            <person name="Orosz E."/>
            <person name="Ouedraogo J.P."/>
            <person name="Overkamp K.M."/>
            <person name="Park H.-S."/>
            <person name="Perrone G."/>
            <person name="Piumi F."/>
            <person name="Punt P.J."/>
            <person name="Ram A.F."/>
            <person name="Ramon A."/>
            <person name="Rauscher S."/>
            <person name="Record E."/>
            <person name="Riano-Pachon D.M."/>
            <person name="Robert V."/>
            <person name="Roehrig J."/>
            <person name="Ruller R."/>
            <person name="Salamov A."/>
            <person name="Salih N.S."/>
            <person name="Samson R.A."/>
            <person name="Sandor E."/>
            <person name="Sanguinetti M."/>
            <person name="Schuetze T."/>
            <person name="Sepcic K."/>
            <person name="Shelest E."/>
            <person name="Sherlock G."/>
            <person name="Sophianopoulou V."/>
            <person name="Squina F.M."/>
            <person name="Sun H."/>
            <person name="Susca A."/>
            <person name="Todd R.B."/>
            <person name="Tsang A."/>
            <person name="Unkles S.E."/>
            <person name="van de Wiele N."/>
            <person name="van Rossen-Uffink D."/>
            <person name="Oliveira J.V."/>
            <person name="Vesth T.C."/>
            <person name="Visser J."/>
            <person name="Yu J.-H."/>
            <person name="Zhou M."/>
            <person name="Andersen M.R."/>
            <person name="Archer D.B."/>
            <person name="Baker S.E."/>
            <person name="Benoit I."/>
            <person name="Brakhage A.A."/>
            <person name="Braus G.H."/>
            <person name="Fischer R."/>
            <person name="Frisvad J.C."/>
            <person name="Goldman G.H."/>
            <person name="Houbraken J."/>
            <person name="Oakley B."/>
            <person name="Pocsi I."/>
            <person name="Scazzocchio C."/>
            <person name="Seiboth B."/>
            <person name="vanKuyk P.A."/>
            <person name="Wortman J."/>
            <person name="Dyer P.S."/>
            <person name="Grigoriev I.V."/>
        </authorList>
    </citation>
    <scope>NUCLEOTIDE SEQUENCE [LARGE SCALE GENOMIC DNA]</scope>
    <source>
        <strain evidence="9">CBS 134.48</strain>
    </source>
</reference>
<keyword evidence="3 6" id="KW-1133">Transmembrane helix</keyword>
<sequence>MTSQAEPGYPTHFSPLNVAFVSEAGVMTFLSTCLVVTRFISRYLTISIKRDDWFCLLALIFAYGFLCTATLGATVGHSGFHITEYKDPLVLEKYFQIVLANNVFYNISVGLSKISILLFYQRIFSINKTFLLCTWVIAGLSVGACTAAVCGLIFAYTPVDAQWQFWKPSTTIDNKSFWIAMGVVNILLDAIILALPQPVVWRLNQTRHRRILLSLVFGVGGLTCVTSIVRLFYMATVEVNDLTYTFIVPGIWTNVETNMSIICSCLPMIPNLVQHIRSSRSTRGGSSPKWSGMTYVRPFRNWKSIFSSSTLERYHGDGSRQGLYSDIEMANPEGHTDHLGDVPKIQVKMEFLQNWDPVNK</sequence>
<feature type="transmembrane region" description="Helical" evidence="6">
    <location>
        <begin position="211"/>
        <end position="235"/>
    </location>
</feature>
<gene>
    <name evidence="8" type="ORF">ASPTUDRAFT_169479</name>
</gene>
<dbReference type="Pfam" id="PF20684">
    <property type="entry name" value="Fung_rhodopsin"/>
    <property type="match status" value="1"/>
</dbReference>
<dbReference type="OMA" id="NPVQAQW"/>
<keyword evidence="2 6" id="KW-0812">Transmembrane</keyword>
<feature type="transmembrane region" description="Helical" evidence="6">
    <location>
        <begin position="94"/>
        <end position="120"/>
    </location>
</feature>
<evidence type="ECO:0000256" key="1">
    <source>
        <dbReference type="ARBA" id="ARBA00004141"/>
    </source>
</evidence>
<feature type="domain" description="Rhodopsin" evidence="7">
    <location>
        <begin position="38"/>
        <end position="274"/>
    </location>
</feature>
<dbReference type="EMBL" id="KV878198">
    <property type="protein sequence ID" value="OJI85576.1"/>
    <property type="molecule type" value="Genomic_DNA"/>
</dbReference>
<keyword evidence="4 6" id="KW-0472">Membrane</keyword>
<name>A0A1L9N8E5_ASPTC</name>
<feature type="transmembrane region" description="Helical" evidence="6">
    <location>
        <begin position="177"/>
        <end position="199"/>
    </location>
</feature>
<evidence type="ECO:0000256" key="4">
    <source>
        <dbReference type="ARBA" id="ARBA00023136"/>
    </source>
</evidence>
<evidence type="ECO:0000256" key="3">
    <source>
        <dbReference type="ARBA" id="ARBA00022989"/>
    </source>
</evidence>